<gene>
    <name evidence="1" type="ORF">IE81DRAFT_224884</name>
</gene>
<evidence type="ECO:0000313" key="1">
    <source>
        <dbReference type="EMBL" id="PWN44983.1"/>
    </source>
</evidence>
<sequence length="95" mass="10455">MPQCLPIDSQLIHQLAARGDPRQARADRLCIKKCSICGLGGSSRSSKLARSTHRARLRALSELKIWCLYTHQQALTFTTLITRLSARVSSSSSSS</sequence>
<dbReference type="Proteomes" id="UP000245783">
    <property type="component" value="Unassembled WGS sequence"/>
</dbReference>
<evidence type="ECO:0000313" key="2">
    <source>
        <dbReference type="Proteomes" id="UP000245783"/>
    </source>
</evidence>
<dbReference type="EMBL" id="KZ819357">
    <property type="protein sequence ID" value="PWN44983.1"/>
    <property type="molecule type" value="Genomic_DNA"/>
</dbReference>
<accession>A0A316WAH6</accession>
<dbReference type="AlphaFoldDB" id="A0A316WAH6"/>
<organism evidence="1 2">
    <name type="scientific">Ceraceosorus guamensis</name>
    <dbReference type="NCBI Taxonomy" id="1522189"/>
    <lineage>
        <taxon>Eukaryota</taxon>
        <taxon>Fungi</taxon>
        <taxon>Dikarya</taxon>
        <taxon>Basidiomycota</taxon>
        <taxon>Ustilaginomycotina</taxon>
        <taxon>Exobasidiomycetes</taxon>
        <taxon>Ceraceosorales</taxon>
        <taxon>Ceraceosoraceae</taxon>
        <taxon>Ceraceosorus</taxon>
    </lineage>
</organism>
<dbReference type="InParanoid" id="A0A316WAH6"/>
<reference evidence="1 2" key="1">
    <citation type="journal article" date="2018" name="Mol. Biol. Evol.">
        <title>Broad Genomic Sampling Reveals a Smut Pathogenic Ancestry of the Fungal Clade Ustilaginomycotina.</title>
        <authorList>
            <person name="Kijpornyongpan T."/>
            <person name="Mondo S.J."/>
            <person name="Barry K."/>
            <person name="Sandor L."/>
            <person name="Lee J."/>
            <person name="Lipzen A."/>
            <person name="Pangilinan J."/>
            <person name="LaButti K."/>
            <person name="Hainaut M."/>
            <person name="Henrissat B."/>
            <person name="Grigoriev I.V."/>
            <person name="Spatafora J.W."/>
            <person name="Aime M.C."/>
        </authorList>
    </citation>
    <scope>NUCLEOTIDE SEQUENCE [LARGE SCALE GENOMIC DNA]</scope>
    <source>
        <strain evidence="1 2">MCA 4658</strain>
    </source>
</reference>
<proteinExistence type="predicted"/>
<keyword evidence="2" id="KW-1185">Reference proteome</keyword>
<dbReference type="GeneID" id="37032943"/>
<name>A0A316WAH6_9BASI</name>
<protein>
    <submittedName>
        <fullName evidence="1">Uncharacterized protein</fullName>
    </submittedName>
</protein>
<dbReference type="RefSeq" id="XP_025372143.1">
    <property type="nucleotide sequence ID" value="XM_025511073.1"/>
</dbReference>